<accession>A0A6N2AMK4</accession>
<feature type="region of interest" description="Disordered" evidence="1">
    <location>
        <begin position="87"/>
        <end position="115"/>
    </location>
</feature>
<comment type="caution">
    <text evidence="2">The sequence shown here is derived from an EMBL/GenBank/DDBJ whole genome shotgun (WGS) entry which is preliminary data.</text>
</comment>
<name>A0A6N2AMK4_SOLCI</name>
<protein>
    <submittedName>
        <fullName evidence="2">Uncharacterized protein</fullName>
    </submittedName>
</protein>
<sequence>METEYLREKLNMLQLKVQEREAKEARIESETAALLAKSMSLDEELTVKMEEFSSMRERMAALRIKNKAFHSNIIDKLQKMHEKHTIYEQEADSGPNNAHPTATREDDDDKIVNKPPFLGCMKGRD</sequence>
<reference evidence="2" key="1">
    <citation type="submission" date="2019-05" db="EMBL/GenBank/DDBJ databases">
        <title>The de novo reference genome and transcriptome assemblies of the wild tomato species Solanum chilense.</title>
        <authorList>
            <person name="Stam R."/>
            <person name="Nosenko T."/>
            <person name="Hoerger A.C."/>
            <person name="Stephan W."/>
            <person name="Seidel M.A."/>
            <person name="Kuhn J.M.M."/>
            <person name="Haberer G."/>
            <person name="Tellier A."/>
        </authorList>
    </citation>
    <scope>NUCLEOTIDE SEQUENCE</scope>
    <source>
        <tissue evidence="2">Mature leaves</tissue>
    </source>
</reference>
<organism evidence="2">
    <name type="scientific">Solanum chilense</name>
    <name type="common">Tomato</name>
    <name type="synonym">Lycopersicon chilense</name>
    <dbReference type="NCBI Taxonomy" id="4083"/>
    <lineage>
        <taxon>Eukaryota</taxon>
        <taxon>Viridiplantae</taxon>
        <taxon>Streptophyta</taxon>
        <taxon>Embryophyta</taxon>
        <taxon>Tracheophyta</taxon>
        <taxon>Spermatophyta</taxon>
        <taxon>Magnoliopsida</taxon>
        <taxon>eudicotyledons</taxon>
        <taxon>Gunneridae</taxon>
        <taxon>Pentapetalae</taxon>
        <taxon>asterids</taxon>
        <taxon>lamiids</taxon>
        <taxon>Solanales</taxon>
        <taxon>Solanaceae</taxon>
        <taxon>Solanoideae</taxon>
        <taxon>Solaneae</taxon>
        <taxon>Solanum</taxon>
        <taxon>Solanum subgen. Lycopersicon</taxon>
    </lineage>
</organism>
<proteinExistence type="predicted"/>
<gene>
    <name evidence="2" type="ORF">EJD97_003837</name>
</gene>
<dbReference type="EMBL" id="RXGB01015215">
    <property type="protein sequence ID" value="TMW82928.1"/>
    <property type="molecule type" value="Genomic_DNA"/>
</dbReference>
<dbReference type="AlphaFoldDB" id="A0A6N2AMK4"/>
<evidence type="ECO:0000256" key="1">
    <source>
        <dbReference type="SAM" id="MobiDB-lite"/>
    </source>
</evidence>
<evidence type="ECO:0000313" key="2">
    <source>
        <dbReference type="EMBL" id="TMW82928.1"/>
    </source>
</evidence>